<dbReference type="InterPro" id="IPR048254">
    <property type="entry name" value="CDP_ALCOHOL_P_TRANSF_CS"/>
</dbReference>
<dbReference type="RefSeq" id="WP_132314855.1">
    <property type="nucleotide sequence ID" value="NZ_FWZT01000001.1"/>
</dbReference>
<dbReference type="AlphaFoldDB" id="A0A1Y6B3J2"/>
<evidence type="ECO:0000256" key="3">
    <source>
        <dbReference type="ARBA" id="ARBA00010441"/>
    </source>
</evidence>
<evidence type="ECO:0000256" key="9">
    <source>
        <dbReference type="ARBA" id="ARBA00022989"/>
    </source>
</evidence>
<evidence type="ECO:0000256" key="8">
    <source>
        <dbReference type="ARBA" id="ARBA00022692"/>
    </source>
</evidence>
<keyword evidence="12" id="KW-0594">Phospholipid biosynthesis</keyword>
<evidence type="ECO:0000256" key="14">
    <source>
        <dbReference type="ARBA" id="ARBA00032361"/>
    </source>
</evidence>
<dbReference type="GO" id="GO:0016020">
    <property type="term" value="C:membrane"/>
    <property type="evidence" value="ECO:0007669"/>
    <property type="project" value="InterPro"/>
</dbReference>
<keyword evidence="6" id="KW-0444">Lipid biosynthesis</keyword>
<evidence type="ECO:0000256" key="11">
    <source>
        <dbReference type="ARBA" id="ARBA00023136"/>
    </source>
</evidence>
<dbReference type="PANTHER" id="PTHR14269:SF61">
    <property type="entry name" value="CDP-DIACYLGLYCEROL--SERINE O-PHOSPHATIDYLTRANSFERASE"/>
    <property type="match status" value="1"/>
</dbReference>
<gene>
    <name evidence="18" type="ORF">SAMN06296036_10116</name>
</gene>
<organism evidence="18 19">
    <name type="scientific">Pseudobacteriovorax antillogorgiicola</name>
    <dbReference type="NCBI Taxonomy" id="1513793"/>
    <lineage>
        <taxon>Bacteria</taxon>
        <taxon>Pseudomonadati</taxon>
        <taxon>Bdellovibrionota</taxon>
        <taxon>Oligoflexia</taxon>
        <taxon>Oligoflexales</taxon>
        <taxon>Pseudobacteriovoracaceae</taxon>
        <taxon>Pseudobacteriovorax</taxon>
    </lineage>
</organism>
<name>A0A1Y6B3J2_9BACT</name>
<evidence type="ECO:0000313" key="19">
    <source>
        <dbReference type="Proteomes" id="UP000192907"/>
    </source>
</evidence>
<feature type="region of interest" description="Disordered" evidence="16">
    <location>
        <begin position="271"/>
        <end position="295"/>
    </location>
</feature>
<dbReference type="InterPro" id="IPR004533">
    <property type="entry name" value="CDP-diaglyc--ser_O-PTrfase"/>
</dbReference>
<dbReference type="PROSITE" id="PS00379">
    <property type="entry name" value="CDP_ALCOHOL_P_TRANSF"/>
    <property type="match status" value="1"/>
</dbReference>
<feature type="transmembrane region" description="Helical" evidence="17">
    <location>
        <begin position="105"/>
        <end position="126"/>
    </location>
</feature>
<feature type="compositionally biased region" description="Basic and acidic residues" evidence="16">
    <location>
        <begin position="286"/>
        <end position="295"/>
    </location>
</feature>
<dbReference type="EMBL" id="FWZT01000001">
    <property type="protein sequence ID" value="SME87749.1"/>
    <property type="molecule type" value="Genomic_DNA"/>
</dbReference>
<comment type="subcellular location">
    <subcellularLocation>
        <location evidence="2">Endomembrane system</location>
        <topology evidence="2">Multi-pass membrane protein</topology>
    </subcellularLocation>
</comment>
<protein>
    <recommendedName>
        <fullName evidence="5">CDP-diacylglycerol--serine O-phosphatidyltransferase</fullName>
        <ecNumber evidence="4">2.7.8.8</ecNumber>
    </recommendedName>
    <alternativeName>
        <fullName evidence="14">Phosphatidylserine synthase</fullName>
    </alternativeName>
</protein>
<proteinExistence type="inferred from homology"/>
<dbReference type="Gene3D" id="1.20.120.1760">
    <property type="match status" value="1"/>
</dbReference>
<keyword evidence="13" id="KW-1208">Phospholipid metabolism</keyword>
<dbReference type="InterPro" id="IPR000462">
    <property type="entry name" value="CDP-OH_P_trans"/>
</dbReference>
<dbReference type="EC" id="2.7.8.8" evidence="4"/>
<evidence type="ECO:0000256" key="6">
    <source>
        <dbReference type="ARBA" id="ARBA00022516"/>
    </source>
</evidence>
<accession>A0A1Y6B3J2</accession>
<evidence type="ECO:0000256" key="5">
    <source>
        <dbReference type="ARBA" id="ARBA00017171"/>
    </source>
</evidence>
<evidence type="ECO:0000256" key="16">
    <source>
        <dbReference type="SAM" id="MobiDB-lite"/>
    </source>
</evidence>
<dbReference type="NCBIfam" id="TIGR00473">
    <property type="entry name" value="pssA"/>
    <property type="match status" value="1"/>
</dbReference>
<evidence type="ECO:0000256" key="13">
    <source>
        <dbReference type="ARBA" id="ARBA00023264"/>
    </source>
</evidence>
<dbReference type="GO" id="GO:0008654">
    <property type="term" value="P:phospholipid biosynthetic process"/>
    <property type="evidence" value="ECO:0007669"/>
    <property type="project" value="UniProtKB-KW"/>
</dbReference>
<evidence type="ECO:0000313" key="18">
    <source>
        <dbReference type="EMBL" id="SME87749.1"/>
    </source>
</evidence>
<keyword evidence="11 17" id="KW-0472">Membrane</keyword>
<feature type="transmembrane region" description="Helical" evidence="17">
    <location>
        <begin position="219"/>
        <end position="247"/>
    </location>
</feature>
<keyword evidence="19" id="KW-1185">Reference proteome</keyword>
<dbReference type="Proteomes" id="UP000192907">
    <property type="component" value="Unassembled WGS sequence"/>
</dbReference>
<evidence type="ECO:0000256" key="4">
    <source>
        <dbReference type="ARBA" id="ARBA00013174"/>
    </source>
</evidence>
<keyword evidence="7 15" id="KW-0808">Transferase</keyword>
<evidence type="ECO:0000256" key="10">
    <source>
        <dbReference type="ARBA" id="ARBA00023098"/>
    </source>
</evidence>
<feature type="transmembrane region" description="Helical" evidence="17">
    <location>
        <begin position="12"/>
        <end position="36"/>
    </location>
</feature>
<dbReference type="GO" id="GO:0012505">
    <property type="term" value="C:endomembrane system"/>
    <property type="evidence" value="ECO:0007669"/>
    <property type="project" value="UniProtKB-SubCell"/>
</dbReference>
<comment type="similarity">
    <text evidence="3 15">Belongs to the CDP-alcohol phosphatidyltransferase class-I family.</text>
</comment>
<evidence type="ECO:0000256" key="17">
    <source>
        <dbReference type="SAM" id="Phobius"/>
    </source>
</evidence>
<dbReference type="PANTHER" id="PTHR14269">
    <property type="entry name" value="CDP-DIACYLGLYCEROL--GLYCEROL-3-PHOSPHATE 3-PHOSPHATIDYLTRANSFERASE-RELATED"/>
    <property type="match status" value="1"/>
</dbReference>
<keyword evidence="9 17" id="KW-1133">Transmembrane helix</keyword>
<evidence type="ECO:0000256" key="7">
    <source>
        <dbReference type="ARBA" id="ARBA00022679"/>
    </source>
</evidence>
<dbReference type="InterPro" id="IPR043130">
    <property type="entry name" value="CDP-OH_PTrfase_TM_dom"/>
</dbReference>
<comment type="catalytic activity">
    <reaction evidence="1">
        <text>a CDP-1,2-diacyl-sn-glycerol + L-serine = a 1,2-diacyl-sn-glycero-3-phospho-L-serine + CMP + H(+)</text>
        <dbReference type="Rhea" id="RHEA:16913"/>
        <dbReference type="ChEBI" id="CHEBI:15378"/>
        <dbReference type="ChEBI" id="CHEBI:33384"/>
        <dbReference type="ChEBI" id="CHEBI:57262"/>
        <dbReference type="ChEBI" id="CHEBI:58332"/>
        <dbReference type="ChEBI" id="CHEBI:60377"/>
        <dbReference type="EC" id="2.7.8.8"/>
    </reaction>
</comment>
<feature type="transmembrane region" description="Helical" evidence="17">
    <location>
        <begin position="179"/>
        <end position="198"/>
    </location>
</feature>
<dbReference type="STRING" id="1513793.SAMN06296036_10116"/>
<reference evidence="19" key="1">
    <citation type="submission" date="2017-04" db="EMBL/GenBank/DDBJ databases">
        <authorList>
            <person name="Varghese N."/>
            <person name="Submissions S."/>
        </authorList>
    </citation>
    <scope>NUCLEOTIDE SEQUENCE [LARGE SCALE GENOMIC DNA]</scope>
    <source>
        <strain evidence="19">RKEM611</strain>
    </source>
</reference>
<evidence type="ECO:0000256" key="2">
    <source>
        <dbReference type="ARBA" id="ARBA00004127"/>
    </source>
</evidence>
<evidence type="ECO:0000256" key="15">
    <source>
        <dbReference type="RuleBase" id="RU003750"/>
    </source>
</evidence>
<dbReference type="GO" id="GO:0003882">
    <property type="term" value="F:CDP-diacylglycerol-serine O-phosphatidyltransferase activity"/>
    <property type="evidence" value="ECO:0007669"/>
    <property type="project" value="UniProtKB-EC"/>
</dbReference>
<dbReference type="Pfam" id="PF01066">
    <property type="entry name" value="CDP-OH_P_transf"/>
    <property type="match status" value="1"/>
</dbReference>
<sequence>MKFKGARRKKPLGGAVYILPNLFTTGNLFFGFFAIIKCLQEDFMWASGAILLAAVFDMLDGRVARLTGGTSEFGVQYDSLCDLVSFGVAPAFIMYMAGLDGLGRLGWIICFMFMACGALRLARFNVQSSIGQASGDFVGLPIPMAAGVIACFVAVWSGFEVGPNDFTIVKWVHSLLNANDFRIAFFCVAGVGLALAMVTNIPYRSHKTLNIKGIKPFRILVLGVALTGLVAYQPELFGFLLFAGYAVSGPLEWMFGWTKAVDDDDIFEPGSGNVLETAGERGYPSEADKNDNSGS</sequence>
<evidence type="ECO:0000256" key="12">
    <source>
        <dbReference type="ARBA" id="ARBA00023209"/>
    </source>
</evidence>
<keyword evidence="8 17" id="KW-0812">Transmembrane</keyword>
<dbReference type="InterPro" id="IPR050324">
    <property type="entry name" value="CDP-alcohol_PTase-I"/>
</dbReference>
<feature type="transmembrane region" description="Helical" evidence="17">
    <location>
        <begin position="138"/>
        <end position="159"/>
    </location>
</feature>
<keyword evidence="10" id="KW-0443">Lipid metabolism</keyword>
<dbReference type="OrthoDB" id="5290916at2"/>
<evidence type="ECO:0000256" key="1">
    <source>
        <dbReference type="ARBA" id="ARBA00000287"/>
    </source>
</evidence>